<accession>A0A9W6P115</accession>
<gene>
    <name evidence="2" type="ORF">GCM10017577_70570</name>
</gene>
<feature type="transmembrane region" description="Helical" evidence="1">
    <location>
        <begin position="98"/>
        <end position="118"/>
    </location>
</feature>
<feature type="transmembrane region" description="Helical" evidence="1">
    <location>
        <begin position="28"/>
        <end position="47"/>
    </location>
</feature>
<sequence length="200" mass="20623">MSDTQLQPWSDSMTQRNTVFRTLHELGLAAWFGGTLAGAVAVNGAAAQASDPRERLRIANAGWARWTPVNLAAIGAQLVGTTGVGWGNKGRIVAQKGVAASSTAMTGLTVAALGVTAYSRMLGKKLEAAEGQPVEGATEPAAGTAEPASAAQRRLRVCQWVIPALTGALVVVNALHGEQQRPGQQLPGLLARPAQVLGLT</sequence>
<evidence type="ECO:0000256" key="1">
    <source>
        <dbReference type="SAM" id="Phobius"/>
    </source>
</evidence>
<reference evidence="2" key="1">
    <citation type="journal article" date="2014" name="Int. J. Syst. Evol. Microbiol.">
        <title>Complete genome sequence of Corynebacterium casei LMG S-19264T (=DSM 44701T), isolated from a smear-ripened cheese.</title>
        <authorList>
            <consortium name="US DOE Joint Genome Institute (JGI-PGF)"/>
            <person name="Walter F."/>
            <person name="Albersmeier A."/>
            <person name="Kalinowski J."/>
            <person name="Ruckert C."/>
        </authorList>
    </citation>
    <scope>NUCLEOTIDE SEQUENCE</scope>
    <source>
        <strain evidence="2">VKM Ac-1069</strain>
    </source>
</reference>
<keyword evidence="1" id="KW-0812">Transmembrane</keyword>
<dbReference type="EMBL" id="BSFQ01000059">
    <property type="protein sequence ID" value="GLL15903.1"/>
    <property type="molecule type" value="Genomic_DNA"/>
</dbReference>
<comment type="caution">
    <text evidence="2">The sequence shown here is derived from an EMBL/GenBank/DDBJ whole genome shotgun (WGS) entry which is preliminary data.</text>
</comment>
<name>A0A9W6P115_9PSEU</name>
<keyword evidence="3" id="KW-1185">Reference proteome</keyword>
<protein>
    <submittedName>
        <fullName evidence="2">Uncharacterized protein</fullName>
    </submittedName>
</protein>
<keyword evidence="1" id="KW-0472">Membrane</keyword>
<dbReference type="AlphaFoldDB" id="A0A9W6P115"/>
<evidence type="ECO:0000313" key="3">
    <source>
        <dbReference type="Proteomes" id="UP001143463"/>
    </source>
</evidence>
<reference evidence="2" key="2">
    <citation type="submission" date="2023-01" db="EMBL/GenBank/DDBJ databases">
        <authorList>
            <person name="Sun Q."/>
            <person name="Evtushenko L."/>
        </authorList>
    </citation>
    <scope>NUCLEOTIDE SEQUENCE</scope>
    <source>
        <strain evidence="2">VKM Ac-1069</strain>
    </source>
</reference>
<feature type="transmembrane region" description="Helical" evidence="1">
    <location>
        <begin position="68"/>
        <end position="86"/>
    </location>
</feature>
<proteinExistence type="predicted"/>
<dbReference type="Proteomes" id="UP001143463">
    <property type="component" value="Unassembled WGS sequence"/>
</dbReference>
<dbReference type="RefSeq" id="WP_197040899.1">
    <property type="nucleotide sequence ID" value="NZ_BAAAUZ010000022.1"/>
</dbReference>
<keyword evidence="1" id="KW-1133">Transmembrane helix</keyword>
<organism evidence="2 3">
    <name type="scientific">Pseudonocardia halophobica</name>
    <dbReference type="NCBI Taxonomy" id="29401"/>
    <lineage>
        <taxon>Bacteria</taxon>
        <taxon>Bacillati</taxon>
        <taxon>Actinomycetota</taxon>
        <taxon>Actinomycetes</taxon>
        <taxon>Pseudonocardiales</taxon>
        <taxon>Pseudonocardiaceae</taxon>
        <taxon>Pseudonocardia</taxon>
    </lineage>
</organism>
<evidence type="ECO:0000313" key="2">
    <source>
        <dbReference type="EMBL" id="GLL15903.1"/>
    </source>
</evidence>